<proteinExistence type="predicted"/>
<dbReference type="EMBL" id="JAGIQF010000001">
    <property type="protein sequence ID" value="MBP0601110.1"/>
    <property type="molecule type" value="Genomic_DNA"/>
</dbReference>
<gene>
    <name evidence="1" type="ORF">J8I01_01055</name>
</gene>
<reference evidence="1 2" key="1">
    <citation type="submission" date="2021-03" db="EMBL/GenBank/DDBJ databases">
        <title>Plant growth promoting bacteria isolated from wild legumes nodules and trapping Phaseolus vulgaris L. nodules in the center and southern Mexico.</title>
        <authorList>
            <person name="Estrada P."/>
        </authorList>
    </citation>
    <scope>NUCLEOTIDE SEQUENCE [LARGE SCALE GENOMIC DNA]</scope>
    <source>
        <strain evidence="1 2">MaGu-431</strain>
    </source>
</reference>
<evidence type="ECO:0000313" key="1">
    <source>
        <dbReference type="EMBL" id="MBP0601110.1"/>
    </source>
</evidence>
<name>A0ABS4B0V8_9GAMM</name>
<organism evidence="1 2">
    <name type="scientific">Aeromonas sanarellii</name>
    <dbReference type="NCBI Taxonomy" id="633415"/>
    <lineage>
        <taxon>Bacteria</taxon>
        <taxon>Pseudomonadati</taxon>
        <taxon>Pseudomonadota</taxon>
        <taxon>Gammaproteobacteria</taxon>
        <taxon>Aeromonadales</taxon>
        <taxon>Aeromonadaceae</taxon>
        <taxon>Aeromonas</taxon>
    </lineage>
</organism>
<evidence type="ECO:0000313" key="2">
    <source>
        <dbReference type="Proteomes" id="UP000666661"/>
    </source>
</evidence>
<comment type="caution">
    <text evidence="1">The sequence shown here is derived from an EMBL/GenBank/DDBJ whole genome shotgun (WGS) entry which is preliminary data.</text>
</comment>
<accession>A0ABS4B0V8</accession>
<dbReference type="Proteomes" id="UP000666661">
    <property type="component" value="Unassembled WGS sequence"/>
</dbReference>
<sequence length="218" mass="25037">MIILTRKPFIGPFIYHLNGYVTKPGYEIPFTDKRSYNQPILLAKHFNQLRRDSVEAGFNAGCGSADVRHCLITQFILLGHPDLPHLEFIPQPPREQCYTQPEDGHRCQENRLLRARTYTYQVSGYIIDPSSHPQSFMELIRLDTPLLSGKDFFQMTQYLRNHLLGAIPHHLLDRQDLLVTEFNLLHDPVYDLSDVFHSTVARCSDGRLRDSGICVASS</sequence>
<keyword evidence="2" id="KW-1185">Reference proteome</keyword>
<protein>
    <submittedName>
        <fullName evidence="1">Uncharacterized protein</fullName>
    </submittedName>
</protein>
<dbReference type="RefSeq" id="WP_209791783.1">
    <property type="nucleotide sequence ID" value="NZ_JAGIQF010000001.1"/>
</dbReference>